<evidence type="ECO:0000256" key="1">
    <source>
        <dbReference type="ARBA" id="ARBA00005771"/>
    </source>
</evidence>
<organism evidence="5 6">
    <name type="scientific">Tetracentron sinense</name>
    <name type="common">Spur-leaf</name>
    <dbReference type="NCBI Taxonomy" id="13715"/>
    <lineage>
        <taxon>Eukaryota</taxon>
        <taxon>Viridiplantae</taxon>
        <taxon>Streptophyta</taxon>
        <taxon>Embryophyta</taxon>
        <taxon>Tracheophyta</taxon>
        <taxon>Spermatophyta</taxon>
        <taxon>Magnoliopsida</taxon>
        <taxon>Trochodendrales</taxon>
        <taxon>Trochodendraceae</taxon>
        <taxon>Tetracentron</taxon>
    </lineage>
</organism>
<dbReference type="GO" id="GO:0008146">
    <property type="term" value="F:sulfotransferase activity"/>
    <property type="evidence" value="ECO:0007669"/>
    <property type="project" value="InterPro"/>
</dbReference>
<keyword evidence="6" id="KW-1185">Reference proteome</keyword>
<dbReference type="OrthoDB" id="205623at2759"/>
<evidence type="ECO:0000259" key="4">
    <source>
        <dbReference type="Pfam" id="PF00685"/>
    </source>
</evidence>
<evidence type="ECO:0000313" key="6">
    <source>
        <dbReference type="Proteomes" id="UP000655225"/>
    </source>
</evidence>
<evidence type="ECO:0000256" key="2">
    <source>
        <dbReference type="ARBA" id="ARBA00022679"/>
    </source>
</evidence>
<sequence>MADAPYLKCFVPKTEEQEKEEESIYKRYEEIMSTLPREKGWWTEQIYRYQGFWYASVHLPGVMAVQNHFQAHFSDILLATGPKCGTTWFSALVFAVVNRNLYTSSANQHPLHTFNPLVLVPSFEQRLYRNNKIPDLDILPSPRLLATHMPYSSLPQSVFHSGCRVIYICRNTQDAFISLWHFLNKVRAFGSKEPLPLEEAFEMFCKGAYTFGPFWDHALEYWRASLDRPQSVLFLMYEDMKAEPAVHLQRLAKFMGCPFSSEEEKEGVMEGIIRLCSFESLSSWYK</sequence>
<accession>A0A835D3X3</accession>
<dbReference type="SUPFAM" id="SSF52540">
    <property type="entry name" value="P-loop containing nucleoside triphosphate hydrolases"/>
    <property type="match status" value="1"/>
</dbReference>
<keyword evidence="2 3" id="KW-0808">Transferase</keyword>
<gene>
    <name evidence="5" type="ORF">HHK36_024192</name>
</gene>
<evidence type="ECO:0000313" key="5">
    <source>
        <dbReference type="EMBL" id="KAF8389673.1"/>
    </source>
</evidence>
<dbReference type="InterPro" id="IPR000863">
    <property type="entry name" value="Sulfotransferase_dom"/>
</dbReference>
<dbReference type="OMA" id="PMFESLC"/>
<reference evidence="5 6" key="1">
    <citation type="submission" date="2020-04" db="EMBL/GenBank/DDBJ databases">
        <title>Plant Genome Project.</title>
        <authorList>
            <person name="Zhang R.-G."/>
        </authorList>
    </citation>
    <scope>NUCLEOTIDE SEQUENCE [LARGE SCALE GENOMIC DNA]</scope>
    <source>
        <strain evidence="5">YNK0</strain>
        <tissue evidence="5">Leaf</tissue>
    </source>
</reference>
<dbReference type="PANTHER" id="PTHR11783">
    <property type="entry name" value="SULFOTRANSFERASE SULT"/>
    <property type="match status" value="1"/>
</dbReference>
<dbReference type="InterPro" id="IPR027417">
    <property type="entry name" value="P-loop_NTPase"/>
</dbReference>
<feature type="domain" description="Sulfotransferase" evidence="4">
    <location>
        <begin position="74"/>
        <end position="283"/>
    </location>
</feature>
<dbReference type="AlphaFoldDB" id="A0A835D3X3"/>
<dbReference type="Proteomes" id="UP000655225">
    <property type="component" value="Unassembled WGS sequence"/>
</dbReference>
<dbReference type="Pfam" id="PF00685">
    <property type="entry name" value="Sulfotransfer_1"/>
    <property type="match status" value="1"/>
</dbReference>
<dbReference type="EC" id="2.8.2.-" evidence="3"/>
<comment type="caution">
    <text evidence="5">The sequence shown here is derived from an EMBL/GenBank/DDBJ whole genome shotgun (WGS) entry which is preliminary data.</text>
</comment>
<evidence type="ECO:0000256" key="3">
    <source>
        <dbReference type="RuleBase" id="RU361155"/>
    </source>
</evidence>
<proteinExistence type="inferred from homology"/>
<protein>
    <recommendedName>
        <fullName evidence="3">Sulfotransferase</fullName>
        <ecNumber evidence="3">2.8.2.-</ecNumber>
    </recommendedName>
</protein>
<comment type="similarity">
    <text evidence="1 3">Belongs to the sulfotransferase 1 family.</text>
</comment>
<dbReference type="EMBL" id="JABCRI010000018">
    <property type="protein sequence ID" value="KAF8389673.1"/>
    <property type="molecule type" value="Genomic_DNA"/>
</dbReference>
<dbReference type="Gene3D" id="3.40.50.300">
    <property type="entry name" value="P-loop containing nucleotide triphosphate hydrolases"/>
    <property type="match status" value="1"/>
</dbReference>
<name>A0A835D3X3_TETSI</name>